<dbReference type="Proteomes" id="UP001566132">
    <property type="component" value="Unassembled WGS sequence"/>
</dbReference>
<dbReference type="Pfam" id="PF15753">
    <property type="entry name" value="BLOC1S3"/>
    <property type="match status" value="1"/>
</dbReference>
<keyword evidence="5" id="KW-1185">Reference proteome</keyword>
<dbReference type="PANTHER" id="PTHR31974:SF2">
    <property type="entry name" value="BIOGENESIS OF LYSOSOME-RELATED ORGANELLES COMPLEX 1 SUBUNIT 3"/>
    <property type="match status" value="1"/>
</dbReference>
<name>A0ABD1EQ60_HYPHA</name>
<feature type="region of interest" description="Disordered" evidence="3">
    <location>
        <begin position="1"/>
        <end position="22"/>
    </location>
</feature>
<evidence type="ECO:0000256" key="3">
    <source>
        <dbReference type="SAM" id="MobiDB-lite"/>
    </source>
</evidence>
<evidence type="ECO:0000256" key="1">
    <source>
        <dbReference type="ARBA" id="ARBA00008942"/>
    </source>
</evidence>
<dbReference type="InterPro" id="IPR017245">
    <property type="entry name" value="BLOC-1_complex_su-3"/>
</dbReference>
<evidence type="ECO:0000313" key="5">
    <source>
        <dbReference type="Proteomes" id="UP001566132"/>
    </source>
</evidence>
<dbReference type="EMBL" id="JBDJPC010000005">
    <property type="protein sequence ID" value="KAL1500897.1"/>
    <property type="molecule type" value="Genomic_DNA"/>
</dbReference>
<sequence length="155" mass="16667">MSNSLIICGEASETDSEDERTPNIQFDNAHSIQGAVVLGEDSESDHEENSVASAISALELASGEETVDYESLFQQKLRESNVSLYNNVSTFVQSLVNEAENGLNSAENKLLKSQITLQGAVTSLKTLGSNSVTLKSKLHSLLSSKFLSNVKDVSI</sequence>
<comment type="caution">
    <text evidence="4">The sequence shown here is derived from an EMBL/GenBank/DDBJ whole genome shotgun (WGS) entry which is preliminary data.</text>
</comment>
<gene>
    <name evidence="4" type="ORF">ABEB36_006316</name>
</gene>
<accession>A0ABD1EQ60</accession>
<proteinExistence type="inferred from homology"/>
<organism evidence="4 5">
    <name type="scientific">Hypothenemus hampei</name>
    <name type="common">Coffee berry borer</name>
    <dbReference type="NCBI Taxonomy" id="57062"/>
    <lineage>
        <taxon>Eukaryota</taxon>
        <taxon>Metazoa</taxon>
        <taxon>Ecdysozoa</taxon>
        <taxon>Arthropoda</taxon>
        <taxon>Hexapoda</taxon>
        <taxon>Insecta</taxon>
        <taxon>Pterygota</taxon>
        <taxon>Neoptera</taxon>
        <taxon>Endopterygota</taxon>
        <taxon>Coleoptera</taxon>
        <taxon>Polyphaga</taxon>
        <taxon>Cucujiformia</taxon>
        <taxon>Curculionidae</taxon>
        <taxon>Scolytinae</taxon>
        <taxon>Hypothenemus</taxon>
    </lineage>
</organism>
<comment type="similarity">
    <text evidence="1">Belongs to the BLOC1S3 family.</text>
</comment>
<dbReference type="AlphaFoldDB" id="A0ABD1EQ60"/>
<reference evidence="4 5" key="1">
    <citation type="submission" date="2024-05" db="EMBL/GenBank/DDBJ databases">
        <title>Genetic variation in Jamaican populations of the coffee berry borer (Hypothenemus hampei).</title>
        <authorList>
            <person name="Errbii M."/>
            <person name="Myrie A."/>
        </authorList>
    </citation>
    <scope>NUCLEOTIDE SEQUENCE [LARGE SCALE GENOMIC DNA]</scope>
    <source>
        <strain evidence="4">JA-Hopewell-2020-01-JO</strain>
        <tissue evidence="4">Whole body</tissue>
    </source>
</reference>
<dbReference type="PANTHER" id="PTHR31974">
    <property type="entry name" value="BIOGENESIS OF LYSOSOME-RELATED ORGANELLES COMPLEX 1 SUBUNIT 3"/>
    <property type="match status" value="1"/>
</dbReference>
<protein>
    <recommendedName>
        <fullName evidence="2">Biogenesis of lysosome-related organelles complex 1 subunit 3</fullName>
    </recommendedName>
</protein>
<evidence type="ECO:0000256" key="2">
    <source>
        <dbReference type="ARBA" id="ARBA00019581"/>
    </source>
</evidence>
<evidence type="ECO:0000313" key="4">
    <source>
        <dbReference type="EMBL" id="KAL1500897.1"/>
    </source>
</evidence>